<dbReference type="PANTHER" id="PTHR11908">
    <property type="entry name" value="XANTHINE DEHYDROGENASE"/>
    <property type="match status" value="1"/>
</dbReference>
<dbReference type="SUPFAM" id="SSF56003">
    <property type="entry name" value="Molybdenum cofactor-binding domain"/>
    <property type="match status" value="1"/>
</dbReference>
<dbReference type="InterPro" id="IPR016208">
    <property type="entry name" value="Ald_Oxase/xanthine_DH-like"/>
</dbReference>
<comment type="caution">
    <text evidence="2">The sequence shown here is derived from an EMBL/GenBank/DDBJ whole genome shotgun (WGS) entry which is preliminary data.</text>
</comment>
<dbReference type="GO" id="GO:0005506">
    <property type="term" value="F:iron ion binding"/>
    <property type="evidence" value="ECO:0007669"/>
    <property type="project" value="InterPro"/>
</dbReference>
<keyword evidence="1" id="KW-0500">Molybdenum</keyword>
<proteinExistence type="predicted"/>
<dbReference type="Gene3D" id="3.30.365.10">
    <property type="entry name" value="Aldehyde oxidase/xanthine dehydrogenase, molybdopterin binding domain"/>
    <property type="match status" value="1"/>
</dbReference>
<dbReference type="EMBL" id="SEYY01000528">
    <property type="protein sequence ID" value="KAB7507055.1"/>
    <property type="molecule type" value="Genomic_DNA"/>
</dbReference>
<dbReference type="PANTHER" id="PTHR11908:SF132">
    <property type="entry name" value="ALDEHYDE OXIDASE 1-RELATED"/>
    <property type="match status" value="1"/>
</dbReference>
<sequence length="66" mass="7266">NYKPPSALDIPIDFRVSFLPKGDNEFGVLRSKATGEPPLCLSYSVVTALRQAIASKRSDDEKEDLV</sequence>
<name>A0A5N5TLK4_9CRUS</name>
<evidence type="ECO:0000313" key="3">
    <source>
        <dbReference type="Proteomes" id="UP000326759"/>
    </source>
</evidence>
<keyword evidence="3" id="KW-1185">Reference proteome</keyword>
<dbReference type="AlphaFoldDB" id="A0A5N5TLK4"/>
<feature type="non-terminal residue" evidence="2">
    <location>
        <position position="1"/>
    </location>
</feature>
<gene>
    <name evidence="2" type="ORF">Anas_02024</name>
</gene>
<dbReference type="GO" id="GO:0016491">
    <property type="term" value="F:oxidoreductase activity"/>
    <property type="evidence" value="ECO:0007669"/>
    <property type="project" value="InterPro"/>
</dbReference>
<reference evidence="2 3" key="1">
    <citation type="journal article" date="2019" name="PLoS Biol.">
        <title>Sex chromosomes control vertical transmission of feminizing Wolbachia symbionts in an isopod.</title>
        <authorList>
            <person name="Becking T."/>
            <person name="Chebbi M.A."/>
            <person name="Giraud I."/>
            <person name="Moumen B."/>
            <person name="Laverre T."/>
            <person name="Caubet Y."/>
            <person name="Peccoud J."/>
            <person name="Gilbert C."/>
            <person name="Cordaux R."/>
        </authorList>
    </citation>
    <scope>NUCLEOTIDE SEQUENCE [LARGE SCALE GENOMIC DNA]</scope>
    <source>
        <strain evidence="2">ANa2</strain>
        <tissue evidence="2">Whole body excluding digestive tract and cuticle</tissue>
    </source>
</reference>
<protein>
    <submittedName>
        <fullName evidence="2">Uncharacterized protein</fullName>
    </submittedName>
</protein>
<organism evidence="2 3">
    <name type="scientific">Armadillidium nasatum</name>
    <dbReference type="NCBI Taxonomy" id="96803"/>
    <lineage>
        <taxon>Eukaryota</taxon>
        <taxon>Metazoa</taxon>
        <taxon>Ecdysozoa</taxon>
        <taxon>Arthropoda</taxon>
        <taxon>Crustacea</taxon>
        <taxon>Multicrustacea</taxon>
        <taxon>Malacostraca</taxon>
        <taxon>Eumalacostraca</taxon>
        <taxon>Peracarida</taxon>
        <taxon>Isopoda</taxon>
        <taxon>Oniscidea</taxon>
        <taxon>Crinocheta</taxon>
        <taxon>Armadillidiidae</taxon>
        <taxon>Armadillidium</taxon>
    </lineage>
</organism>
<dbReference type="InterPro" id="IPR037165">
    <property type="entry name" value="AldOxase/xan_DH_Mopterin-bd_sf"/>
</dbReference>
<dbReference type="Proteomes" id="UP000326759">
    <property type="component" value="Unassembled WGS sequence"/>
</dbReference>
<evidence type="ECO:0000256" key="1">
    <source>
        <dbReference type="ARBA" id="ARBA00022505"/>
    </source>
</evidence>
<accession>A0A5N5TLK4</accession>
<evidence type="ECO:0000313" key="2">
    <source>
        <dbReference type="EMBL" id="KAB7507055.1"/>
    </source>
</evidence>
<dbReference type="OrthoDB" id="6379635at2759"/>